<dbReference type="KEGG" id="pcor:KS4_15760"/>
<proteinExistence type="predicted"/>
<organism evidence="2 3">
    <name type="scientific">Poriferisphaera corsica</name>
    <dbReference type="NCBI Taxonomy" id="2528020"/>
    <lineage>
        <taxon>Bacteria</taxon>
        <taxon>Pseudomonadati</taxon>
        <taxon>Planctomycetota</taxon>
        <taxon>Phycisphaerae</taxon>
        <taxon>Phycisphaerales</taxon>
        <taxon>Phycisphaeraceae</taxon>
        <taxon>Poriferisphaera</taxon>
    </lineage>
</organism>
<feature type="transmembrane region" description="Helical" evidence="1">
    <location>
        <begin position="238"/>
        <end position="261"/>
    </location>
</feature>
<feature type="transmembrane region" description="Helical" evidence="1">
    <location>
        <begin position="208"/>
        <end position="226"/>
    </location>
</feature>
<keyword evidence="1" id="KW-0472">Membrane</keyword>
<dbReference type="OrthoDB" id="208020at2"/>
<keyword evidence="1" id="KW-1133">Transmembrane helix</keyword>
<evidence type="ECO:0000256" key="1">
    <source>
        <dbReference type="SAM" id="Phobius"/>
    </source>
</evidence>
<dbReference type="AlphaFoldDB" id="A0A517YTH1"/>
<evidence type="ECO:0000313" key="2">
    <source>
        <dbReference type="EMBL" id="QDU33526.1"/>
    </source>
</evidence>
<keyword evidence="1" id="KW-0812">Transmembrane</keyword>
<sequence length="510" mass="58650">MDINSFFAHYKITENPFAAEEAGLDPVFDRLLGHSPMHPDFQKILGPLDKPSTSIVFGEKGSGKTAIRLQLEKHIERHNTEKPNERILTVTYDDLNPMLDNLMRSRKQNAKAVLEQFRLEDHQDSILSVAVTKLVSAILDQHGAKEADEPSEKQKNKRHLRKILSRQQRVDLAVLAALYDQPTTGSVTDRWERLSTMLRVRRFFPSQFYLVISALLLLTSGGFYAAERLMEEPAWWVLPATGFALAGALFLAGLVGWSYFARLRLSWRVRREMPAVTRTGAELRQILMQLKGGDMQRQPFPVPPKDEESPQDARYQLTRRFIGVLKQLDYAGMIVLLDRLDEPTLVSGDPSRMQAILRPMLDNKFLQQQGIGVKLLLPLELHYSIRRETPEFFQRARLDKQSMIDRLRWSGSTLYDLCNVRLRMCCENGESVSLKDLFTDDVTREGIIDGLEQMHQPRDAFKFLYDVIQEHCRQVSDEDQNYLIAKLTLDTVRRDHVQRMQDFSRGLGPG</sequence>
<evidence type="ECO:0000313" key="3">
    <source>
        <dbReference type="Proteomes" id="UP000317369"/>
    </source>
</evidence>
<name>A0A517YTH1_9BACT</name>
<dbReference type="EMBL" id="CP036425">
    <property type="protein sequence ID" value="QDU33526.1"/>
    <property type="molecule type" value="Genomic_DNA"/>
</dbReference>
<protein>
    <submittedName>
        <fullName evidence="2">Uncharacterized protein</fullName>
    </submittedName>
</protein>
<dbReference type="RefSeq" id="WP_145076636.1">
    <property type="nucleotide sequence ID" value="NZ_CP036425.1"/>
</dbReference>
<dbReference type="Proteomes" id="UP000317369">
    <property type="component" value="Chromosome"/>
</dbReference>
<gene>
    <name evidence="2" type="ORF">KS4_15760</name>
</gene>
<accession>A0A517YTH1</accession>
<reference evidence="2 3" key="1">
    <citation type="submission" date="2019-02" db="EMBL/GenBank/DDBJ databases">
        <title>Deep-cultivation of Planctomycetes and their phenomic and genomic characterization uncovers novel biology.</title>
        <authorList>
            <person name="Wiegand S."/>
            <person name="Jogler M."/>
            <person name="Boedeker C."/>
            <person name="Pinto D."/>
            <person name="Vollmers J."/>
            <person name="Rivas-Marin E."/>
            <person name="Kohn T."/>
            <person name="Peeters S.H."/>
            <person name="Heuer A."/>
            <person name="Rast P."/>
            <person name="Oberbeckmann S."/>
            <person name="Bunk B."/>
            <person name="Jeske O."/>
            <person name="Meyerdierks A."/>
            <person name="Storesund J.E."/>
            <person name="Kallscheuer N."/>
            <person name="Luecker S."/>
            <person name="Lage O.M."/>
            <person name="Pohl T."/>
            <person name="Merkel B.J."/>
            <person name="Hornburger P."/>
            <person name="Mueller R.-W."/>
            <person name="Bruemmer F."/>
            <person name="Labrenz M."/>
            <person name="Spormann A.M."/>
            <person name="Op den Camp H."/>
            <person name="Overmann J."/>
            <person name="Amann R."/>
            <person name="Jetten M.S.M."/>
            <person name="Mascher T."/>
            <person name="Medema M.H."/>
            <person name="Devos D.P."/>
            <person name="Kaster A.-K."/>
            <person name="Ovreas L."/>
            <person name="Rohde M."/>
            <person name="Galperin M.Y."/>
            <person name="Jogler C."/>
        </authorList>
    </citation>
    <scope>NUCLEOTIDE SEQUENCE [LARGE SCALE GENOMIC DNA]</scope>
    <source>
        <strain evidence="2 3">KS4</strain>
    </source>
</reference>
<keyword evidence="3" id="KW-1185">Reference proteome</keyword>